<organism evidence="2 3">
    <name type="scientific">Camelus dromedarius</name>
    <name type="common">Dromedary</name>
    <name type="synonym">Arabian camel</name>
    <dbReference type="NCBI Taxonomy" id="9838"/>
    <lineage>
        <taxon>Eukaryota</taxon>
        <taxon>Metazoa</taxon>
        <taxon>Chordata</taxon>
        <taxon>Craniata</taxon>
        <taxon>Vertebrata</taxon>
        <taxon>Euteleostomi</taxon>
        <taxon>Mammalia</taxon>
        <taxon>Eutheria</taxon>
        <taxon>Laurasiatheria</taxon>
        <taxon>Artiodactyla</taxon>
        <taxon>Tylopoda</taxon>
        <taxon>Camelidae</taxon>
        <taxon>Camelus</taxon>
    </lineage>
</organism>
<protein>
    <submittedName>
        <fullName evidence="2">Uncharacterized protein</fullName>
    </submittedName>
</protein>
<feature type="region of interest" description="Disordered" evidence="1">
    <location>
        <begin position="261"/>
        <end position="280"/>
    </location>
</feature>
<comment type="caution">
    <text evidence="2">The sequence shown here is derived from an EMBL/GenBank/DDBJ whole genome shotgun (WGS) entry which is preliminary data.</text>
</comment>
<feature type="compositionally biased region" description="Basic and acidic residues" evidence="1">
    <location>
        <begin position="105"/>
        <end position="116"/>
    </location>
</feature>
<proteinExistence type="predicted"/>
<dbReference type="AlphaFoldDB" id="A0A5N4C4C3"/>
<dbReference type="EMBL" id="JWIN03000036">
    <property type="protein sequence ID" value="KAB1253722.1"/>
    <property type="molecule type" value="Genomic_DNA"/>
</dbReference>
<feature type="compositionally biased region" description="Polar residues" evidence="1">
    <location>
        <begin position="270"/>
        <end position="280"/>
    </location>
</feature>
<evidence type="ECO:0000313" key="2">
    <source>
        <dbReference type="EMBL" id="KAB1253722.1"/>
    </source>
</evidence>
<keyword evidence="3" id="KW-1185">Reference proteome</keyword>
<evidence type="ECO:0000313" key="3">
    <source>
        <dbReference type="Proteomes" id="UP000299084"/>
    </source>
</evidence>
<reference evidence="2 3" key="1">
    <citation type="journal article" date="2019" name="Mol. Ecol. Resour.">
        <title>Improving Illumina assemblies with Hi-C and long reads: an example with the North African dromedary.</title>
        <authorList>
            <person name="Elbers J.P."/>
            <person name="Rogers M.F."/>
            <person name="Perelman P.L."/>
            <person name="Proskuryakova A.A."/>
            <person name="Serdyukova N.A."/>
            <person name="Johnson W.E."/>
            <person name="Horin P."/>
            <person name="Corander J."/>
            <person name="Murphy D."/>
            <person name="Burger P.A."/>
        </authorList>
    </citation>
    <scope>NUCLEOTIDE SEQUENCE [LARGE SCALE GENOMIC DNA]</scope>
    <source>
        <strain evidence="2">Drom800</strain>
        <tissue evidence="2">Blood</tissue>
    </source>
</reference>
<sequence>MFIHLKTLNIGVSDRLGDGCHLSDRHLPRRSLLRSAEMQPQGCAKRQQMTFTVNKEGLTQKVLICQKKAAGGAVCSEEGVPAKWWNPFSDRLLRMLGGVPPSAYKRREGLRERDSPLRPGGSNASDSPPVPSLGVLLDKRAPQTSGAAVPSPSSGDPEGRQDATPRPGPEAPPGDMRGPRDGAPGSHCLSRSAGSGARVRNPRERWVTDARGECALWFFLLVHMDSESRSVCGCPFSSPGSGGFRPVRCSLFSGAASSEALRSRKERAVQTRNRSTLSAS</sequence>
<gene>
    <name evidence="2" type="ORF">Cadr_000030619</name>
</gene>
<feature type="compositionally biased region" description="Polar residues" evidence="1">
    <location>
        <begin position="142"/>
        <end position="154"/>
    </location>
</feature>
<dbReference type="Proteomes" id="UP000299084">
    <property type="component" value="Unassembled WGS sequence"/>
</dbReference>
<feature type="region of interest" description="Disordered" evidence="1">
    <location>
        <begin position="102"/>
        <end position="202"/>
    </location>
</feature>
<accession>A0A5N4C4C3</accession>
<name>A0A5N4C4C3_CAMDR</name>
<evidence type="ECO:0000256" key="1">
    <source>
        <dbReference type="SAM" id="MobiDB-lite"/>
    </source>
</evidence>